<dbReference type="SUPFAM" id="SSF51905">
    <property type="entry name" value="FAD/NAD(P)-binding domain"/>
    <property type="match status" value="1"/>
</dbReference>
<feature type="domain" description="FAD/NAD(P)-binding" evidence="7">
    <location>
        <begin position="23"/>
        <end position="348"/>
    </location>
</feature>
<keyword evidence="3" id="KW-0285">Flavoprotein</keyword>
<evidence type="ECO:0000256" key="5">
    <source>
        <dbReference type="ARBA" id="ARBA00023002"/>
    </source>
</evidence>
<dbReference type="PANTHER" id="PTHR42913">
    <property type="entry name" value="APOPTOSIS-INDUCING FACTOR 1"/>
    <property type="match status" value="1"/>
</dbReference>
<protein>
    <submittedName>
        <fullName evidence="8">NAD(P)/FAD-dependent oxidoreductase</fullName>
        <ecNumber evidence="8">1.6.5.-</ecNumber>
    </submittedName>
</protein>
<dbReference type="EC" id="1.6.5.-" evidence="8"/>
<dbReference type="GO" id="GO:0016491">
    <property type="term" value="F:oxidoreductase activity"/>
    <property type="evidence" value="ECO:0007669"/>
    <property type="project" value="UniProtKB-KW"/>
</dbReference>
<evidence type="ECO:0000313" key="8">
    <source>
        <dbReference type="EMBL" id="MFC5948742.1"/>
    </source>
</evidence>
<name>A0ABW1I4Y7_9PSEU</name>
<evidence type="ECO:0000256" key="2">
    <source>
        <dbReference type="ARBA" id="ARBA00005272"/>
    </source>
</evidence>
<dbReference type="InterPro" id="IPR051169">
    <property type="entry name" value="NADH-Q_oxidoreductase"/>
</dbReference>
<evidence type="ECO:0000313" key="9">
    <source>
        <dbReference type="Proteomes" id="UP001596119"/>
    </source>
</evidence>
<evidence type="ECO:0000256" key="6">
    <source>
        <dbReference type="SAM" id="MobiDB-lite"/>
    </source>
</evidence>
<keyword evidence="5 8" id="KW-0560">Oxidoreductase</keyword>
<dbReference type="RefSeq" id="WP_379565798.1">
    <property type="nucleotide sequence ID" value="NZ_JBHSQK010000019.1"/>
</dbReference>
<dbReference type="Gene3D" id="3.50.50.100">
    <property type="match status" value="1"/>
</dbReference>
<dbReference type="PRINTS" id="PR00368">
    <property type="entry name" value="FADPNR"/>
</dbReference>
<evidence type="ECO:0000256" key="4">
    <source>
        <dbReference type="ARBA" id="ARBA00022827"/>
    </source>
</evidence>
<dbReference type="InterPro" id="IPR023753">
    <property type="entry name" value="FAD/NAD-binding_dom"/>
</dbReference>
<dbReference type="InterPro" id="IPR036188">
    <property type="entry name" value="FAD/NAD-bd_sf"/>
</dbReference>
<sequence length="475" mass="51050">MSAPEPRDAVPLPPADGPPATHRVVIVGGGFAGLFAARALRRGDVAVTVVDRSQHHLFQPLLYQVATGILSEGQIAAPLREVLKRHRNVDCVLADVVDVDPAARVVVALRPGGERLELPYDDLVVAAGVRQSYFGHDEFARWAPGMKTLADALAIRRRVFGAFELADTATDPEERRRRLTFAVVGAGPTGVELAGQIRELATHTLRTEFRRIRPEDARVLLFDGGPAPLASFGPALSARAARTLQELGVELHTRSIVTEVDEHGLQVRDHAGRTSRVEAGTVLWAAGVEAPPVAAALAAATGAQHDHAGRIRVEPDLTIPGHPEIAVVGDLMSRDDLPGVAEVAMQSGLYAGRRIRHRLAGTRVRPFRYHDLGAAAYLSRGNAVVSAGPVKLAGLPGWLIWLLIHIAFLTGYRNRVGALLTWAVAFAREARRERAFTTHQIETRRDVYDPPAAATPGPPAADRPRESPAGAGPDR</sequence>
<reference evidence="9" key="1">
    <citation type="journal article" date="2019" name="Int. J. Syst. Evol. Microbiol.">
        <title>The Global Catalogue of Microorganisms (GCM) 10K type strain sequencing project: providing services to taxonomists for standard genome sequencing and annotation.</title>
        <authorList>
            <consortium name="The Broad Institute Genomics Platform"/>
            <consortium name="The Broad Institute Genome Sequencing Center for Infectious Disease"/>
            <person name="Wu L."/>
            <person name="Ma J."/>
        </authorList>
    </citation>
    <scope>NUCLEOTIDE SEQUENCE [LARGE SCALE GENOMIC DNA]</scope>
    <source>
        <strain evidence="9">CGMCC 4.7397</strain>
    </source>
</reference>
<evidence type="ECO:0000256" key="1">
    <source>
        <dbReference type="ARBA" id="ARBA00001974"/>
    </source>
</evidence>
<gene>
    <name evidence="8" type="ORF">ACFQH9_10695</name>
</gene>
<dbReference type="PRINTS" id="PR00411">
    <property type="entry name" value="PNDRDTASEI"/>
</dbReference>
<comment type="caution">
    <text evidence="8">The sequence shown here is derived from an EMBL/GenBank/DDBJ whole genome shotgun (WGS) entry which is preliminary data.</text>
</comment>
<proteinExistence type="inferred from homology"/>
<feature type="region of interest" description="Disordered" evidence="6">
    <location>
        <begin position="441"/>
        <end position="475"/>
    </location>
</feature>
<keyword evidence="9" id="KW-1185">Reference proteome</keyword>
<accession>A0ABW1I4Y7</accession>
<dbReference type="Pfam" id="PF07992">
    <property type="entry name" value="Pyr_redox_2"/>
    <property type="match status" value="1"/>
</dbReference>
<dbReference type="EMBL" id="JBHSQK010000019">
    <property type="protein sequence ID" value="MFC5948742.1"/>
    <property type="molecule type" value="Genomic_DNA"/>
</dbReference>
<comment type="cofactor">
    <cofactor evidence="1">
        <name>FAD</name>
        <dbReference type="ChEBI" id="CHEBI:57692"/>
    </cofactor>
</comment>
<keyword evidence="4" id="KW-0274">FAD</keyword>
<evidence type="ECO:0000259" key="7">
    <source>
        <dbReference type="Pfam" id="PF07992"/>
    </source>
</evidence>
<evidence type="ECO:0000256" key="3">
    <source>
        <dbReference type="ARBA" id="ARBA00022630"/>
    </source>
</evidence>
<dbReference type="PANTHER" id="PTHR42913:SF3">
    <property type="entry name" value="64 KDA MITOCHONDRIAL NADH DEHYDROGENASE (EUROFUNG)"/>
    <property type="match status" value="1"/>
</dbReference>
<comment type="similarity">
    <text evidence="2">Belongs to the NADH dehydrogenase family.</text>
</comment>
<organism evidence="8 9">
    <name type="scientific">Pseudonocardia lutea</name>
    <dbReference type="NCBI Taxonomy" id="2172015"/>
    <lineage>
        <taxon>Bacteria</taxon>
        <taxon>Bacillati</taxon>
        <taxon>Actinomycetota</taxon>
        <taxon>Actinomycetes</taxon>
        <taxon>Pseudonocardiales</taxon>
        <taxon>Pseudonocardiaceae</taxon>
        <taxon>Pseudonocardia</taxon>
    </lineage>
</organism>
<dbReference type="Proteomes" id="UP001596119">
    <property type="component" value="Unassembled WGS sequence"/>
</dbReference>